<reference evidence="2 3" key="1">
    <citation type="submission" date="2023-07" db="EMBL/GenBank/DDBJ databases">
        <title>Genomic Encyclopedia of Type Strains, Phase IV (KMG-IV): sequencing the most valuable type-strain genomes for metagenomic binning, comparative biology and taxonomic classification.</title>
        <authorList>
            <person name="Goeker M."/>
        </authorList>
    </citation>
    <scope>NUCLEOTIDE SEQUENCE [LARGE SCALE GENOMIC DNA]</scope>
    <source>
        <strain evidence="2 3">DSM 3770</strain>
    </source>
</reference>
<evidence type="ECO:0000313" key="3">
    <source>
        <dbReference type="Proteomes" id="UP001241747"/>
    </source>
</evidence>
<keyword evidence="1" id="KW-0472">Membrane</keyword>
<evidence type="ECO:0000313" key="2">
    <source>
        <dbReference type="EMBL" id="MDQ0503570.1"/>
    </source>
</evidence>
<evidence type="ECO:0000256" key="1">
    <source>
        <dbReference type="SAM" id="Phobius"/>
    </source>
</evidence>
<gene>
    <name evidence="2" type="ORF">QOZ94_000340</name>
</gene>
<dbReference type="EMBL" id="JAUSVY010000001">
    <property type="protein sequence ID" value="MDQ0503570.1"/>
    <property type="molecule type" value="Genomic_DNA"/>
</dbReference>
<accession>A0ABU0L8W0</accession>
<dbReference type="RefSeq" id="WP_237346209.1">
    <property type="nucleotide sequence ID" value="NZ_JABWGX010000016.1"/>
</dbReference>
<dbReference type="Proteomes" id="UP001241747">
    <property type="component" value="Unassembled WGS sequence"/>
</dbReference>
<comment type="caution">
    <text evidence="2">The sequence shown here is derived from an EMBL/GenBank/DDBJ whole genome shotgun (WGS) entry which is preliminary data.</text>
</comment>
<name>A0ABU0L8W0_XANAG</name>
<feature type="transmembrane region" description="Helical" evidence="1">
    <location>
        <begin position="24"/>
        <end position="46"/>
    </location>
</feature>
<keyword evidence="3" id="KW-1185">Reference proteome</keyword>
<proteinExistence type="predicted"/>
<organism evidence="2 3">
    <name type="scientific">Xanthobacter agilis</name>
    <dbReference type="NCBI Taxonomy" id="47492"/>
    <lineage>
        <taxon>Bacteria</taxon>
        <taxon>Pseudomonadati</taxon>
        <taxon>Pseudomonadota</taxon>
        <taxon>Alphaproteobacteria</taxon>
        <taxon>Hyphomicrobiales</taxon>
        <taxon>Xanthobacteraceae</taxon>
        <taxon>Xanthobacter</taxon>
    </lineage>
</organism>
<keyword evidence="1" id="KW-0812">Transmembrane</keyword>
<protein>
    <submittedName>
        <fullName evidence="2">Uncharacterized protein</fullName>
    </submittedName>
</protein>
<keyword evidence="1" id="KW-1133">Transmembrane helix</keyword>
<sequence>MDQLIRLLMRTAYWVRHPPSRMQMYVMAAVVVIAVLCVAIEAFWGWPSGLRVNRVPRDLGFRPL</sequence>